<protein>
    <recommendedName>
        <fullName evidence="4">Mycothiol acetyltransferase</fullName>
        <shortName evidence="4">MSH acetyltransferase</shortName>
        <ecNumber evidence="4">2.3.1.189</ecNumber>
    </recommendedName>
    <alternativeName>
        <fullName evidence="4">Mycothiol synthase</fullName>
    </alternativeName>
</protein>
<feature type="domain" description="N-acetyltransferase" evidence="5">
    <location>
        <begin position="151"/>
        <end position="308"/>
    </location>
</feature>
<dbReference type="EC" id="2.3.1.189" evidence="4"/>
<dbReference type="PANTHER" id="PTHR43617:SF31">
    <property type="entry name" value="MYCOTHIOL ACETYLTRANSFERASE"/>
    <property type="match status" value="1"/>
</dbReference>
<dbReference type="AlphaFoldDB" id="A0A1H9VYC6"/>
<comment type="caution">
    <text evidence="4">Lacks conserved residue(s) required for the propagation of feature annotation.</text>
</comment>
<evidence type="ECO:0000259" key="5">
    <source>
        <dbReference type="PROSITE" id="PS51186"/>
    </source>
</evidence>
<dbReference type="PANTHER" id="PTHR43617">
    <property type="entry name" value="L-AMINO ACID N-ACETYLTRANSFERASE"/>
    <property type="match status" value="1"/>
</dbReference>
<dbReference type="NCBIfam" id="TIGR03448">
    <property type="entry name" value="mycothiol_MshD"/>
    <property type="match status" value="1"/>
</dbReference>
<feature type="binding site" evidence="4">
    <location>
        <begin position="247"/>
        <end position="253"/>
    </location>
    <ligand>
        <name>acetyl-CoA</name>
        <dbReference type="ChEBI" id="CHEBI:57288"/>
        <label>2</label>
    </ligand>
</feature>
<feature type="binding site" evidence="4">
    <location>
        <begin position="240"/>
        <end position="242"/>
    </location>
    <ligand>
        <name>acetyl-CoA</name>
        <dbReference type="ChEBI" id="CHEBI:57288"/>
        <label>2</label>
    </ligand>
</feature>
<feature type="binding site" evidence="4">
    <location>
        <begin position="85"/>
        <end position="90"/>
    </location>
    <ligand>
        <name>acetyl-CoA</name>
        <dbReference type="ChEBI" id="CHEBI:57288"/>
        <label>1</label>
    </ligand>
</feature>
<dbReference type="InterPro" id="IPR000182">
    <property type="entry name" value="GNAT_dom"/>
</dbReference>
<comment type="similarity">
    <text evidence="4">Belongs to the acetyltransferase family. MshD subfamily.</text>
</comment>
<feature type="binding site" evidence="4">
    <location>
        <position position="274"/>
    </location>
    <ligand>
        <name>1D-myo-inositol 2-(L-cysteinylamino)-2-deoxy-alpha-D-glucopyranoside</name>
        <dbReference type="ChEBI" id="CHEBI:58887"/>
    </ligand>
</feature>
<reference evidence="7" key="1">
    <citation type="submission" date="2016-10" db="EMBL/GenBank/DDBJ databases">
        <authorList>
            <person name="Varghese N."/>
            <person name="Submissions S."/>
        </authorList>
    </citation>
    <scope>NUCLEOTIDE SEQUENCE [LARGE SCALE GENOMIC DNA]</scope>
    <source>
        <strain evidence="7">DSM 44260</strain>
    </source>
</reference>
<dbReference type="Proteomes" id="UP000199051">
    <property type="component" value="Unassembled WGS sequence"/>
</dbReference>
<dbReference type="Pfam" id="PF00583">
    <property type="entry name" value="Acetyltransf_1"/>
    <property type="match status" value="2"/>
</dbReference>
<evidence type="ECO:0000313" key="6">
    <source>
        <dbReference type="EMBL" id="SES26283.1"/>
    </source>
</evidence>
<dbReference type="STRING" id="155974.SAMN04487818_109166"/>
<sequence length="308" mass="32660">MTDLTWRPDSPDAAAELRPLLRAVAEVDGRPEVAADGPLPREFRGGEHLLATDGVELVGYAHLDTDGDSFGRQVAEVLVRPDARRRGVGSALVDAVIARAAEGTRFWAHGDHPGAARIAGSRGLSRVRELLTMRIDLAAAELPEPVWREGVRVRTFEPGRDEAAVVEVNKRAFDWHPEQGSLTVADVEATEAEPWFDPAGFFLAVAADDALLGFHWTKVHSGGVGAKGREGGRIGEVYVVGVDPGAQGGGLGKALTLAGLAHLRALGLGEVILYVESDNAPAVAVYSRLGFTRSAADVQYARAEAPSV</sequence>
<dbReference type="GO" id="GO:0035447">
    <property type="term" value="F:mycothiol synthase activity"/>
    <property type="evidence" value="ECO:0007669"/>
    <property type="project" value="UniProtKB-UniRule"/>
</dbReference>
<evidence type="ECO:0000256" key="2">
    <source>
        <dbReference type="ARBA" id="ARBA00022737"/>
    </source>
</evidence>
<evidence type="ECO:0000256" key="1">
    <source>
        <dbReference type="ARBA" id="ARBA00022679"/>
    </source>
</evidence>
<feature type="binding site" evidence="4">
    <location>
        <position position="218"/>
    </location>
    <ligand>
        <name>1D-myo-inositol 2-(L-cysteinylamino)-2-deoxy-alpha-D-glucopyranoside</name>
        <dbReference type="ChEBI" id="CHEBI:58887"/>
    </ligand>
</feature>
<comment type="function">
    <text evidence="4">Catalyzes the transfer of acetyl from acetyl-CoA to desacetylmycothiol (Cys-GlcN-Ins) to form mycothiol.</text>
</comment>
<dbReference type="PIRSF" id="PIRSF021524">
    <property type="entry name" value="MSH_acetyltransferase"/>
    <property type="match status" value="1"/>
</dbReference>
<evidence type="ECO:0000256" key="3">
    <source>
        <dbReference type="ARBA" id="ARBA00023315"/>
    </source>
</evidence>
<proteinExistence type="inferred from homology"/>
<comment type="subunit">
    <text evidence="4">Monomer.</text>
</comment>
<organism evidence="6 7">
    <name type="scientific">Actinokineospora terrae</name>
    <dbReference type="NCBI Taxonomy" id="155974"/>
    <lineage>
        <taxon>Bacteria</taxon>
        <taxon>Bacillati</taxon>
        <taxon>Actinomycetota</taxon>
        <taxon>Actinomycetes</taxon>
        <taxon>Pseudonocardiales</taxon>
        <taxon>Pseudonocardiaceae</taxon>
        <taxon>Actinokineospora</taxon>
    </lineage>
</organism>
<feature type="binding site" evidence="4">
    <location>
        <position position="236"/>
    </location>
    <ligand>
        <name>1D-myo-inositol 2-(L-cysteinylamino)-2-deoxy-alpha-D-glucopyranoside</name>
        <dbReference type="ChEBI" id="CHEBI:58887"/>
    </ligand>
</feature>
<dbReference type="InterPro" id="IPR017813">
    <property type="entry name" value="Mycothiol_AcTrfase"/>
</dbReference>
<dbReference type="InterPro" id="IPR016181">
    <property type="entry name" value="Acyl_CoA_acyltransferase"/>
</dbReference>
<dbReference type="CDD" id="cd04301">
    <property type="entry name" value="NAT_SF"/>
    <property type="match status" value="2"/>
</dbReference>
<evidence type="ECO:0000256" key="4">
    <source>
        <dbReference type="HAMAP-Rule" id="MF_01698"/>
    </source>
</evidence>
<feature type="binding site" evidence="4">
    <location>
        <begin position="77"/>
        <end position="79"/>
    </location>
    <ligand>
        <name>acetyl-CoA</name>
        <dbReference type="ChEBI" id="CHEBI:57288"/>
        <label>1</label>
    </ligand>
</feature>
<dbReference type="Gene3D" id="3.40.630.30">
    <property type="match status" value="1"/>
</dbReference>
<name>A0A1H9VYC6_9PSEU</name>
<evidence type="ECO:0000313" key="7">
    <source>
        <dbReference type="Proteomes" id="UP000199051"/>
    </source>
</evidence>
<dbReference type="EMBL" id="FOGI01000009">
    <property type="protein sequence ID" value="SES26283.1"/>
    <property type="molecule type" value="Genomic_DNA"/>
</dbReference>
<feature type="binding site" evidence="4">
    <location>
        <position position="178"/>
    </location>
    <ligand>
        <name>1D-myo-inositol 2-(L-cysteinylamino)-2-deoxy-alpha-D-glucopyranoside</name>
        <dbReference type="ChEBI" id="CHEBI:58887"/>
    </ligand>
</feature>
<dbReference type="PROSITE" id="PS51186">
    <property type="entry name" value="GNAT"/>
    <property type="match status" value="2"/>
</dbReference>
<feature type="domain" description="N-acetyltransferase" evidence="5">
    <location>
        <begin position="4"/>
        <end position="149"/>
    </location>
</feature>
<keyword evidence="7" id="KW-1185">Reference proteome</keyword>
<keyword evidence="1 4" id="KW-0808">Transferase</keyword>
<accession>A0A1H9VYC6</accession>
<dbReference type="InterPro" id="IPR050276">
    <property type="entry name" value="MshD_Acetyltransferase"/>
</dbReference>
<dbReference type="RefSeq" id="WP_092781629.1">
    <property type="nucleotide sequence ID" value="NZ_FOGI01000009.1"/>
</dbReference>
<gene>
    <name evidence="4" type="primary">mshD</name>
    <name evidence="6" type="ORF">SAMN04487818_109166</name>
</gene>
<dbReference type="SUPFAM" id="SSF55729">
    <property type="entry name" value="Acyl-CoA N-acyltransferases (Nat)"/>
    <property type="match status" value="1"/>
</dbReference>
<keyword evidence="3 4" id="KW-0012">Acyltransferase</keyword>
<dbReference type="GO" id="GO:0010125">
    <property type="term" value="P:mycothiol biosynthetic process"/>
    <property type="evidence" value="ECO:0007669"/>
    <property type="project" value="UniProtKB-UniRule"/>
</dbReference>
<dbReference type="GO" id="GO:0008999">
    <property type="term" value="F:protein-N-terminal-alanine acetyltransferase activity"/>
    <property type="evidence" value="ECO:0007669"/>
    <property type="project" value="TreeGrafter"/>
</dbReference>
<comment type="catalytic activity">
    <reaction evidence="4">
        <text>1D-myo-inositol 2-(L-cysteinylamino)-2-deoxy-alpha-D-glucopyranoside + acetyl-CoA = mycothiol + CoA + H(+)</text>
        <dbReference type="Rhea" id="RHEA:26172"/>
        <dbReference type="ChEBI" id="CHEBI:15378"/>
        <dbReference type="ChEBI" id="CHEBI:16768"/>
        <dbReference type="ChEBI" id="CHEBI:57287"/>
        <dbReference type="ChEBI" id="CHEBI:57288"/>
        <dbReference type="ChEBI" id="CHEBI:58887"/>
        <dbReference type="EC" id="2.3.1.189"/>
    </reaction>
</comment>
<keyword evidence="2 4" id="KW-0677">Repeat</keyword>
<dbReference type="HAMAP" id="MF_01698">
    <property type="entry name" value="MshD"/>
    <property type="match status" value="1"/>
</dbReference>